<dbReference type="OrthoDB" id="415315at2759"/>
<reference evidence="12 13" key="1">
    <citation type="journal article" date="2016" name="Genome Biol. Evol.">
        <title>Divergent and convergent evolution of fungal pathogenicity.</title>
        <authorList>
            <person name="Shang Y."/>
            <person name="Xiao G."/>
            <person name="Zheng P."/>
            <person name="Cen K."/>
            <person name="Zhan S."/>
            <person name="Wang C."/>
        </authorList>
    </citation>
    <scope>NUCLEOTIDE SEQUENCE [LARGE SCALE GENOMIC DNA]</scope>
    <source>
        <strain evidence="12 13">RCEF 264</strain>
    </source>
</reference>
<evidence type="ECO:0000256" key="4">
    <source>
        <dbReference type="ARBA" id="ARBA00022692"/>
    </source>
</evidence>
<dbReference type="STRING" id="1081102.A0A167WWQ5"/>
<dbReference type="InterPro" id="IPR018108">
    <property type="entry name" value="MCP_transmembrane"/>
</dbReference>
<feature type="region of interest" description="Disordered" evidence="11">
    <location>
        <begin position="75"/>
        <end position="104"/>
    </location>
</feature>
<name>A0A167WWQ5_9HYPO</name>
<evidence type="ECO:0000256" key="8">
    <source>
        <dbReference type="ARBA" id="ARBA00023136"/>
    </source>
</evidence>
<comment type="similarity">
    <text evidence="2 10">Belongs to the mitochondrial carrier (TC 2.A.29) family.</text>
</comment>
<evidence type="ECO:0000256" key="7">
    <source>
        <dbReference type="ARBA" id="ARBA00022989"/>
    </source>
</evidence>
<evidence type="ECO:0000256" key="3">
    <source>
        <dbReference type="ARBA" id="ARBA00022448"/>
    </source>
</evidence>
<feature type="repeat" description="Solcar" evidence="9">
    <location>
        <begin position="209"/>
        <end position="300"/>
    </location>
</feature>
<evidence type="ECO:0000313" key="12">
    <source>
        <dbReference type="EMBL" id="OAA64268.1"/>
    </source>
</evidence>
<accession>A0A167WWQ5</accession>
<proteinExistence type="inferred from homology"/>
<dbReference type="AlphaFoldDB" id="A0A167WWQ5"/>
<evidence type="ECO:0000256" key="9">
    <source>
        <dbReference type="PROSITE-ProRule" id="PRU00282"/>
    </source>
</evidence>
<comment type="caution">
    <text evidence="12">The sequence shown here is derived from an EMBL/GenBank/DDBJ whole genome shotgun (WGS) entry which is preliminary data.</text>
</comment>
<keyword evidence="7" id="KW-1133">Transmembrane helix</keyword>
<feature type="region of interest" description="Disordered" evidence="11">
    <location>
        <begin position="342"/>
        <end position="429"/>
    </location>
</feature>
<gene>
    <name evidence="12" type="ORF">SPI_02915</name>
</gene>
<sequence>MPAADVAGLEHSSARGASAAASLSSRLPSASTVQLPAAPGADAGSFGPSTSASASPALFGSARFSSSLLDHGPGSAPGLLTDTIDARERNRTSTPDTMVALGGEGDYEGRPPYIHSMLAGGLGGTFGDMLMHSLDTVKTRQQGDPHIPPKYTSLGSSYYTILRQEGIRRGLYGGWLPALLGSFPGTVIFFGTYEFSKRHMVDAGVQPHIAYLTSGFFGDLAASIVYVPSEVLKTRLQLQGRYQNPFFDSGYNYRGTVDAARTIVRYEGAAALFHGYKATLYRDLPFSALQFMFWEQAQSWARQWKKSRDIGLPLDFLTGAGAGGLAGAMTCPLDVVKTRLQTQVTSPSPSAHASGTSSASSSSTAAASLKTSSAPPDIPVKHMSEAAATKPHPPSSSSSSPQTQPPPPQKRLISTSSPSTHTPRPGAINLETSSVFTGLKFIYRTEGVGGWFRGVGPRVVWTSIQSGCMLLLYQTILRQLEIHLPFRAELEEQ</sequence>
<keyword evidence="4 9" id="KW-0812">Transmembrane</keyword>
<keyword evidence="6" id="KW-0999">Mitochondrion inner membrane</keyword>
<keyword evidence="5" id="KW-0677">Repeat</keyword>
<dbReference type="Gene3D" id="1.50.40.10">
    <property type="entry name" value="Mitochondrial carrier domain"/>
    <property type="match status" value="2"/>
</dbReference>
<evidence type="ECO:0000256" key="6">
    <source>
        <dbReference type="ARBA" id="ARBA00022792"/>
    </source>
</evidence>
<dbReference type="SUPFAM" id="SSF103506">
    <property type="entry name" value="Mitochondrial carrier"/>
    <property type="match status" value="1"/>
</dbReference>
<dbReference type="Pfam" id="PF00153">
    <property type="entry name" value="Mito_carr"/>
    <property type="match status" value="4"/>
</dbReference>
<feature type="compositionally biased region" description="Low complexity" evidence="11">
    <location>
        <begin position="345"/>
        <end position="375"/>
    </location>
</feature>
<dbReference type="Proteomes" id="UP000076874">
    <property type="component" value="Unassembled WGS sequence"/>
</dbReference>
<keyword evidence="6" id="KW-0496">Mitochondrion</keyword>
<evidence type="ECO:0000256" key="1">
    <source>
        <dbReference type="ARBA" id="ARBA00004141"/>
    </source>
</evidence>
<evidence type="ECO:0000256" key="2">
    <source>
        <dbReference type="ARBA" id="ARBA00006375"/>
    </source>
</evidence>
<comment type="subcellular location">
    <subcellularLocation>
        <location evidence="1">Membrane</location>
        <topology evidence="1">Multi-pass membrane protein</topology>
    </subcellularLocation>
</comment>
<dbReference type="GO" id="GO:0005743">
    <property type="term" value="C:mitochondrial inner membrane"/>
    <property type="evidence" value="ECO:0007669"/>
    <property type="project" value="EnsemblFungi"/>
</dbReference>
<dbReference type="EMBL" id="AZHD01000004">
    <property type="protein sequence ID" value="OAA64268.1"/>
    <property type="molecule type" value="Genomic_DNA"/>
</dbReference>
<evidence type="ECO:0000256" key="5">
    <source>
        <dbReference type="ARBA" id="ARBA00022737"/>
    </source>
</evidence>
<feature type="repeat" description="Solcar" evidence="9">
    <location>
        <begin position="111"/>
        <end position="199"/>
    </location>
</feature>
<keyword evidence="3 10" id="KW-0813">Transport</keyword>
<evidence type="ECO:0000256" key="11">
    <source>
        <dbReference type="SAM" id="MobiDB-lite"/>
    </source>
</evidence>
<dbReference type="GO" id="GO:0015095">
    <property type="term" value="F:magnesium ion transmembrane transporter activity"/>
    <property type="evidence" value="ECO:0007669"/>
    <property type="project" value="EnsemblFungi"/>
</dbReference>
<dbReference type="InterPro" id="IPR023395">
    <property type="entry name" value="MCP_dom_sf"/>
</dbReference>
<feature type="compositionally biased region" description="Low complexity" evidence="11">
    <location>
        <begin position="414"/>
        <end position="425"/>
    </location>
</feature>
<evidence type="ECO:0000313" key="13">
    <source>
        <dbReference type="Proteomes" id="UP000076874"/>
    </source>
</evidence>
<dbReference type="PROSITE" id="PS50920">
    <property type="entry name" value="SOLCAR"/>
    <property type="match status" value="3"/>
</dbReference>
<dbReference type="GO" id="GO:1990616">
    <property type="term" value="P:magnesium ion export from mitochondrion"/>
    <property type="evidence" value="ECO:0007669"/>
    <property type="project" value="EnsemblFungi"/>
</dbReference>
<feature type="repeat" description="Solcar" evidence="9">
    <location>
        <begin position="310"/>
        <end position="479"/>
    </location>
</feature>
<evidence type="ECO:0000256" key="10">
    <source>
        <dbReference type="RuleBase" id="RU000488"/>
    </source>
</evidence>
<keyword evidence="8 9" id="KW-0472">Membrane</keyword>
<dbReference type="FunFam" id="1.50.40.10:FF:000095">
    <property type="entry name" value="Mitochondrial carrier protein"/>
    <property type="match status" value="1"/>
</dbReference>
<keyword evidence="13" id="KW-1185">Reference proteome</keyword>
<organism evidence="12 13">
    <name type="scientific">Niveomyces insectorum RCEF 264</name>
    <dbReference type="NCBI Taxonomy" id="1081102"/>
    <lineage>
        <taxon>Eukaryota</taxon>
        <taxon>Fungi</taxon>
        <taxon>Dikarya</taxon>
        <taxon>Ascomycota</taxon>
        <taxon>Pezizomycotina</taxon>
        <taxon>Sordariomycetes</taxon>
        <taxon>Hypocreomycetidae</taxon>
        <taxon>Hypocreales</taxon>
        <taxon>Cordycipitaceae</taxon>
        <taxon>Niveomyces</taxon>
    </lineage>
</organism>
<dbReference type="PANTHER" id="PTHR45667">
    <property type="entry name" value="S-ADENOSYLMETHIONINE MITOCHONDRIAL CARRIER PROTEIN"/>
    <property type="match status" value="1"/>
</dbReference>
<protein>
    <submittedName>
        <fullName evidence="12">Solute carrier family 25 member 38</fullName>
    </submittedName>
</protein>